<reference evidence="1 2" key="1">
    <citation type="journal article" date="2016" name="Nat. Commun.">
        <title>Thousands of microbial genomes shed light on interconnected biogeochemical processes in an aquifer system.</title>
        <authorList>
            <person name="Anantharaman K."/>
            <person name="Brown C.T."/>
            <person name="Hug L.A."/>
            <person name="Sharon I."/>
            <person name="Castelle C.J."/>
            <person name="Probst A.J."/>
            <person name="Thomas B.C."/>
            <person name="Singh A."/>
            <person name="Wilkins M.J."/>
            <person name="Karaoz U."/>
            <person name="Brodie E.L."/>
            <person name="Williams K.H."/>
            <person name="Hubbard S.S."/>
            <person name="Banfield J.F."/>
        </authorList>
    </citation>
    <scope>NUCLEOTIDE SEQUENCE [LARGE SCALE GENOMIC DNA]</scope>
</reference>
<dbReference type="Proteomes" id="UP000176629">
    <property type="component" value="Unassembled WGS sequence"/>
</dbReference>
<protein>
    <submittedName>
        <fullName evidence="1">Uncharacterized protein</fullName>
    </submittedName>
</protein>
<name>A0A1F6XIF0_9BACT</name>
<organism evidence="1 2">
    <name type="scientific">Candidatus Nomurabacteria bacterium RIFCSPLOWO2_01_FULL_40_18</name>
    <dbReference type="NCBI Taxonomy" id="1801773"/>
    <lineage>
        <taxon>Bacteria</taxon>
        <taxon>Candidatus Nomuraibacteriota</taxon>
    </lineage>
</organism>
<dbReference type="AlphaFoldDB" id="A0A1F6XIF0"/>
<evidence type="ECO:0000313" key="2">
    <source>
        <dbReference type="Proteomes" id="UP000176629"/>
    </source>
</evidence>
<gene>
    <name evidence="1" type="ORF">A3A03_03620</name>
</gene>
<evidence type="ECO:0000313" key="1">
    <source>
        <dbReference type="EMBL" id="OGI93927.1"/>
    </source>
</evidence>
<sequence length="112" mass="12993">MKKSIKKTTEKYLTKKTFNKFEDRFNAFEERFESSARATAKSFADNAEVTQAILTQLKNINEVTVIILKEIKTIHEDNKYFRASISNLNTDGISYDKRISDLNVHVEKLEAK</sequence>
<accession>A0A1F6XIF0</accession>
<comment type="caution">
    <text evidence="1">The sequence shown here is derived from an EMBL/GenBank/DDBJ whole genome shotgun (WGS) entry which is preliminary data.</text>
</comment>
<dbReference type="STRING" id="1801773.A3A03_03620"/>
<dbReference type="EMBL" id="MFUX01000035">
    <property type="protein sequence ID" value="OGI93927.1"/>
    <property type="molecule type" value="Genomic_DNA"/>
</dbReference>
<proteinExistence type="predicted"/>